<comment type="caution">
    <text evidence="19">The sequence shown here is derived from an EMBL/GenBank/DDBJ whole genome shotgun (WGS) entry which is preliminary data.</text>
</comment>
<evidence type="ECO:0000256" key="8">
    <source>
        <dbReference type="ARBA" id="ARBA00022723"/>
    </source>
</evidence>
<dbReference type="Proteomes" id="UP000256690">
    <property type="component" value="Unassembled WGS sequence"/>
</dbReference>
<dbReference type="InterPro" id="IPR008427">
    <property type="entry name" value="Extracellular_membr_CFEM_dom"/>
</dbReference>
<dbReference type="PROSITE" id="PS52012">
    <property type="entry name" value="CFEM"/>
    <property type="match status" value="1"/>
</dbReference>
<dbReference type="GO" id="GO:0005576">
    <property type="term" value="C:extracellular region"/>
    <property type="evidence" value="ECO:0007669"/>
    <property type="project" value="UniProtKB-SubCell"/>
</dbReference>
<feature type="compositionally biased region" description="Low complexity" evidence="16">
    <location>
        <begin position="117"/>
        <end position="158"/>
    </location>
</feature>
<evidence type="ECO:0000259" key="18">
    <source>
        <dbReference type="PROSITE" id="PS52012"/>
    </source>
</evidence>
<keyword evidence="6 15" id="KW-0349">Heme</keyword>
<dbReference type="OrthoDB" id="3065412at2759"/>
<dbReference type="GO" id="GO:0005886">
    <property type="term" value="C:plasma membrane"/>
    <property type="evidence" value="ECO:0007669"/>
    <property type="project" value="UniProtKB-SubCell"/>
</dbReference>
<comment type="subcellular location">
    <subcellularLocation>
        <location evidence="1">Cell membrane</location>
        <topology evidence="1">Lipid-anchor</topology>
        <topology evidence="1">GPI-anchor</topology>
    </subcellularLocation>
    <subcellularLocation>
        <location evidence="2">Secreted</location>
    </subcellularLocation>
</comment>
<accession>A0A3D8Q6H7</accession>
<keyword evidence="7" id="KW-0336">GPI-anchor</keyword>
<dbReference type="EMBL" id="PVWQ01000028">
    <property type="protein sequence ID" value="RDW57436.1"/>
    <property type="molecule type" value="Genomic_DNA"/>
</dbReference>
<name>A0A3D8Q6H7_9EURO</name>
<evidence type="ECO:0000313" key="20">
    <source>
        <dbReference type="Proteomes" id="UP000256690"/>
    </source>
</evidence>
<keyword evidence="14" id="KW-0449">Lipoprotein</keyword>
<feature type="signal peptide" evidence="17">
    <location>
        <begin position="1"/>
        <end position="19"/>
    </location>
</feature>
<dbReference type="PANTHER" id="PTHR37928:SF2">
    <property type="entry name" value="GPI ANCHORED CFEM DOMAIN PROTEIN (AFU_ORTHOLOGUE AFUA_6G10580)"/>
    <property type="match status" value="1"/>
</dbReference>
<dbReference type="GO" id="GO:0046872">
    <property type="term" value="F:metal ion binding"/>
    <property type="evidence" value="ECO:0007669"/>
    <property type="project" value="UniProtKB-UniRule"/>
</dbReference>
<feature type="binding site" description="axial binding residue" evidence="15">
    <location>
        <position position="45"/>
    </location>
    <ligand>
        <name>heme</name>
        <dbReference type="ChEBI" id="CHEBI:30413"/>
    </ligand>
    <ligandPart>
        <name>Fe</name>
        <dbReference type="ChEBI" id="CHEBI:18248"/>
    </ligandPart>
</feature>
<keyword evidence="12 15" id="KW-1015">Disulfide bond</keyword>
<evidence type="ECO:0000256" key="7">
    <source>
        <dbReference type="ARBA" id="ARBA00022622"/>
    </source>
</evidence>
<dbReference type="PANTHER" id="PTHR37928">
    <property type="entry name" value="CFEM DOMAIN PROTEIN (AFU_ORTHOLOGUE AFUA_6G14090)"/>
    <property type="match status" value="1"/>
</dbReference>
<feature type="domain" description="CFEM" evidence="18">
    <location>
        <begin position="1"/>
        <end position="111"/>
    </location>
</feature>
<evidence type="ECO:0000256" key="13">
    <source>
        <dbReference type="ARBA" id="ARBA00023180"/>
    </source>
</evidence>
<evidence type="ECO:0000256" key="1">
    <source>
        <dbReference type="ARBA" id="ARBA00004609"/>
    </source>
</evidence>
<evidence type="ECO:0000256" key="9">
    <source>
        <dbReference type="ARBA" id="ARBA00022729"/>
    </source>
</evidence>
<protein>
    <recommendedName>
        <fullName evidence="18">CFEM domain-containing protein</fullName>
    </recommendedName>
</protein>
<evidence type="ECO:0000256" key="16">
    <source>
        <dbReference type="SAM" id="MobiDB-lite"/>
    </source>
</evidence>
<dbReference type="STRING" id="1810919.A0A3D8Q6H7"/>
<keyword evidence="13" id="KW-0325">Glycoprotein</keyword>
<comment type="caution">
    <text evidence="15">Lacks conserved residue(s) required for the propagation of feature annotation.</text>
</comment>
<dbReference type="Pfam" id="PF05730">
    <property type="entry name" value="CFEM"/>
    <property type="match status" value="1"/>
</dbReference>
<dbReference type="SMART" id="SM00747">
    <property type="entry name" value="CFEM"/>
    <property type="match status" value="1"/>
</dbReference>
<proteinExistence type="inferred from homology"/>
<feature type="disulfide bond" evidence="15">
    <location>
        <begin position="41"/>
        <end position="48"/>
    </location>
</feature>
<feature type="region of interest" description="Disordered" evidence="16">
    <location>
        <begin position="117"/>
        <end position="173"/>
    </location>
</feature>
<evidence type="ECO:0000256" key="5">
    <source>
        <dbReference type="ARBA" id="ARBA00022525"/>
    </source>
</evidence>
<evidence type="ECO:0000256" key="3">
    <source>
        <dbReference type="ARBA" id="ARBA00010031"/>
    </source>
</evidence>
<feature type="compositionally biased region" description="Polar residues" evidence="16">
    <location>
        <begin position="159"/>
        <end position="173"/>
    </location>
</feature>
<evidence type="ECO:0000256" key="15">
    <source>
        <dbReference type="PROSITE-ProRule" id="PRU01356"/>
    </source>
</evidence>
<evidence type="ECO:0000256" key="4">
    <source>
        <dbReference type="ARBA" id="ARBA00022475"/>
    </source>
</evidence>
<evidence type="ECO:0000256" key="12">
    <source>
        <dbReference type="ARBA" id="ARBA00023157"/>
    </source>
</evidence>
<dbReference type="GeneID" id="38121890"/>
<keyword evidence="4" id="KW-1003">Cell membrane</keyword>
<evidence type="ECO:0000256" key="14">
    <source>
        <dbReference type="ARBA" id="ARBA00023288"/>
    </source>
</evidence>
<dbReference type="RefSeq" id="XP_026597931.1">
    <property type="nucleotide sequence ID" value="XM_026753536.1"/>
</dbReference>
<dbReference type="InterPro" id="IPR051735">
    <property type="entry name" value="CFEM_domain"/>
</dbReference>
<dbReference type="GO" id="GO:0098552">
    <property type="term" value="C:side of membrane"/>
    <property type="evidence" value="ECO:0007669"/>
    <property type="project" value="UniProtKB-KW"/>
</dbReference>
<evidence type="ECO:0000256" key="2">
    <source>
        <dbReference type="ARBA" id="ARBA00004613"/>
    </source>
</evidence>
<reference evidence="19 20" key="1">
    <citation type="journal article" date="2018" name="IMA Fungus">
        <title>IMA Genome-F 9: Draft genome sequence of Annulohypoxylon stygium, Aspergillus mulundensis, Berkeleyomyces basicola (syn. Thielaviopsis basicola), Ceratocystis smalleyi, two Cercospora beticola strains, Coleophoma cylindrospora, Fusarium fracticaudum, Phialophora cf. hyalina, and Morchella septimelata.</title>
        <authorList>
            <person name="Wingfield B.D."/>
            <person name="Bills G.F."/>
            <person name="Dong Y."/>
            <person name="Huang W."/>
            <person name="Nel W.J."/>
            <person name="Swalarsk-Parry B.S."/>
            <person name="Vaghefi N."/>
            <person name="Wilken P.M."/>
            <person name="An Z."/>
            <person name="de Beer Z.W."/>
            <person name="De Vos L."/>
            <person name="Chen L."/>
            <person name="Duong T.A."/>
            <person name="Gao Y."/>
            <person name="Hammerbacher A."/>
            <person name="Kikkert J.R."/>
            <person name="Li Y."/>
            <person name="Li H."/>
            <person name="Li K."/>
            <person name="Li Q."/>
            <person name="Liu X."/>
            <person name="Ma X."/>
            <person name="Naidoo K."/>
            <person name="Pethybridge S.J."/>
            <person name="Sun J."/>
            <person name="Steenkamp E.T."/>
            <person name="van der Nest M.A."/>
            <person name="van Wyk S."/>
            <person name="Wingfield M.J."/>
            <person name="Xiong C."/>
            <person name="Yue Q."/>
            <person name="Zhang X."/>
        </authorList>
    </citation>
    <scope>NUCLEOTIDE SEQUENCE [LARGE SCALE GENOMIC DNA]</scope>
    <source>
        <strain evidence="19 20">DSM 5745</strain>
    </source>
</reference>
<keyword evidence="20" id="KW-1185">Reference proteome</keyword>
<sequence length="202" mass="20012">MKPQYLAFTLAASLGSATAQSLPGLPACAQDCANGAIPSECSPVDVECICATRSFIVDMACCVEKSCEADDQQTAIDFANGICGGAGVTDLPQSATCAGDVTTTITSIATTAATDTTTETNISNDGPTTTTTEHTGTATTTISTASGISTTSKTSTSSLAMSGTPTSTETSADQAETDGAVLLQGKNVGVLAGIVAGVAFML</sequence>
<evidence type="ECO:0000313" key="19">
    <source>
        <dbReference type="EMBL" id="RDW57436.1"/>
    </source>
</evidence>
<dbReference type="AlphaFoldDB" id="A0A3D8Q6H7"/>
<evidence type="ECO:0000256" key="11">
    <source>
        <dbReference type="ARBA" id="ARBA00023136"/>
    </source>
</evidence>
<keyword evidence="5" id="KW-0964">Secreted</keyword>
<evidence type="ECO:0000256" key="6">
    <source>
        <dbReference type="ARBA" id="ARBA00022617"/>
    </source>
</evidence>
<feature type="chain" id="PRO_5017820217" description="CFEM domain-containing protein" evidence="17">
    <location>
        <begin position="20"/>
        <end position="202"/>
    </location>
</feature>
<evidence type="ECO:0000256" key="10">
    <source>
        <dbReference type="ARBA" id="ARBA00023004"/>
    </source>
</evidence>
<keyword evidence="11" id="KW-0472">Membrane</keyword>
<gene>
    <name evidence="19" type="ORF">DSM5745_11520</name>
</gene>
<feature type="disulfide bond" evidence="15">
    <location>
        <begin position="50"/>
        <end position="83"/>
    </location>
</feature>
<evidence type="ECO:0000256" key="17">
    <source>
        <dbReference type="SAM" id="SignalP"/>
    </source>
</evidence>
<keyword evidence="9 17" id="KW-0732">Signal</keyword>
<comment type="similarity">
    <text evidence="3">Belongs to the RBT5 family.</text>
</comment>
<keyword evidence="10 15" id="KW-0408">Iron</keyword>
<organism evidence="19 20">
    <name type="scientific">Aspergillus mulundensis</name>
    <dbReference type="NCBI Taxonomy" id="1810919"/>
    <lineage>
        <taxon>Eukaryota</taxon>
        <taxon>Fungi</taxon>
        <taxon>Dikarya</taxon>
        <taxon>Ascomycota</taxon>
        <taxon>Pezizomycotina</taxon>
        <taxon>Eurotiomycetes</taxon>
        <taxon>Eurotiomycetidae</taxon>
        <taxon>Eurotiales</taxon>
        <taxon>Aspergillaceae</taxon>
        <taxon>Aspergillus</taxon>
        <taxon>Aspergillus subgen. Nidulantes</taxon>
    </lineage>
</organism>
<keyword evidence="8 15" id="KW-0479">Metal-binding</keyword>